<organism evidence="2 3">
    <name type="scientific">Streptomyces cirratus</name>
    <dbReference type="NCBI Taxonomy" id="68187"/>
    <lineage>
        <taxon>Bacteria</taxon>
        <taxon>Bacillati</taxon>
        <taxon>Actinomycetota</taxon>
        <taxon>Actinomycetes</taxon>
        <taxon>Kitasatosporales</taxon>
        <taxon>Streptomycetaceae</taxon>
        <taxon>Streptomyces</taxon>
    </lineage>
</organism>
<sequence>MLSVPYAPRGGPRPSKVFAQMGGDERPAETNRLLADWLASLPA</sequence>
<evidence type="ECO:0000256" key="1">
    <source>
        <dbReference type="SAM" id="MobiDB-lite"/>
    </source>
</evidence>
<accession>A0ABQ3EZU8</accession>
<reference evidence="3" key="1">
    <citation type="journal article" date="2019" name="Int. J. Syst. Evol. Microbiol.">
        <title>The Global Catalogue of Microorganisms (GCM) 10K type strain sequencing project: providing services to taxonomists for standard genome sequencing and annotation.</title>
        <authorList>
            <consortium name="The Broad Institute Genomics Platform"/>
            <consortium name="The Broad Institute Genome Sequencing Center for Infectious Disease"/>
            <person name="Wu L."/>
            <person name="Ma J."/>
        </authorList>
    </citation>
    <scope>NUCLEOTIDE SEQUENCE [LARGE SCALE GENOMIC DNA]</scope>
    <source>
        <strain evidence="3">JCM 4738</strain>
    </source>
</reference>
<name>A0ABQ3EZU8_9ACTN</name>
<protein>
    <submittedName>
        <fullName evidence="2">Uncharacterized protein</fullName>
    </submittedName>
</protein>
<keyword evidence="3" id="KW-1185">Reference proteome</keyword>
<proteinExistence type="predicted"/>
<evidence type="ECO:0000313" key="2">
    <source>
        <dbReference type="EMBL" id="GHB66918.1"/>
    </source>
</evidence>
<comment type="caution">
    <text evidence="2">The sequence shown here is derived from an EMBL/GenBank/DDBJ whole genome shotgun (WGS) entry which is preliminary data.</text>
</comment>
<evidence type="ECO:0000313" key="3">
    <source>
        <dbReference type="Proteomes" id="UP000642673"/>
    </source>
</evidence>
<feature type="region of interest" description="Disordered" evidence="1">
    <location>
        <begin position="1"/>
        <end position="26"/>
    </location>
</feature>
<dbReference type="Proteomes" id="UP000642673">
    <property type="component" value="Unassembled WGS sequence"/>
</dbReference>
<gene>
    <name evidence="2" type="ORF">GCM10010347_41220</name>
</gene>
<dbReference type="EMBL" id="BMVP01000008">
    <property type="protein sequence ID" value="GHB66918.1"/>
    <property type="molecule type" value="Genomic_DNA"/>
</dbReference>